<comment type="caution">
    <text evidence="2">The sequence shown here is derived from an EMBL/GenBank/DDBJ whole genome shotgun (WGS) entry which is preliminary data.</text>
</comment>
<protein>
    <recommendedName>
        <fullName evidence="4">DUF4878 domain-containing protein</fullName>
    </recommendedName>
</protein>
<feature type="signal peptide" evidence="1">
    <location>
        <begin position="1"/>
        <end position="22"/>
    </location>
</feature>
<evidence type="ECO:0008006" key="4">
    <source>
        <dbReference type="Google" id="ProtNLM"/>
    </source>
</evidence>
<feature type="chain" id="PRO_5046788612" description="DUF4878 domain-containing protein" evidence="1">
    <location>
        <begin position="23"/>
        <end position="131"/>
    </location>
</feature>
<accession>A0ABV0GQB8</accession>
<gene>
    <name evidence="2" type="ORF">V3C41_06765</name>
</gene>
<organism evidence="2 3">
    <name type="scientific">Paenarthrobacter nicotinovorans</name>
    <name type="common">Arthrobacter nicotinovorans</name>
    <dbReference type="NCBI Taxonomy" id="29320"/>
    <lineage>
        <taxon>Bacteria</taxon>
        <taxon>Bacillati</taxon>
        <taxon>Actinomycetota</taxon>
        <taxon>Actinomycetes</taxon>
        <taxon>Micrococcales</taxon>
        <taxon>Micrococcaceae</taxon>
        <taxon>Paenarthrobacter</taxon>
    </lineage>
</organism>
<keyword evidence="3" id="KW-1185">Reference proteome</keyword>
<evidence type="ECO:0000313" key="3">
    <source>
        <dbReference type="Proteomes" id="UP001448614"/>
    </source>
</evidence>
<proteinExistence type="predicted"/>
<dbReference type="Proteomes" id="UP001448614">
    <property type="component" value="Unassembled WGS sequence"/>
</dbReference>
<dbReference type="RefSeq" id="WP_139183529.1">
    <property type="nucleotide sequence ID" value="NZ_JAVDRC010000011.1"/>
</dbReference>
<dbReference type="PROSITE" id="PS51257">
    <property type="entry name" value="PROKAR_LIPOPROTEIN"/>
    <property type="match status" value="1"/>
</dbReference>
<evidence type="ECO:0000256" key="1">
    <source>
        <dbReference type="SAM" id="SignalP"/>
    </source>
</evidence>
<reference evidence="2 3" key="1">
    <citation type="journal article" date="2024" name="Appl. Microbiol. Biotechnol.">
        <title>Biosynthetic gene clusters with biotechnological applications in novel Antarctic isolates from Actinomycetota.</title>
        <authorList>
            <person name="Bruna P."/>
            <person name="Nunez-Montero K."/>
            <person name="Contreras M.J."/>
            <person name="Leal K."/>
            <person name="Garcia M."/>
            <person name="Abanto M."/>
            <person name="Barrientos L."/>
        </authorList>
    </citation>
    <scope>NUCLEOTIDE SEQUENCE [LARGE SCALE GENOMIC DNA]</scope>
    <source>
        <strain evidence="2 3">Se16.17</strain>
    </source>
</reference>
<name>A0ABV0GQB8_PAENI</name>
<sequence length="131" mass="14317">MFRRLFQVIALALVLTAFSACGLDSATPGTIPKPELRDGTVQKVMSYLHAKDVEGLQNMAFDEFVGVAYSANDWVATWGGVQDTGYEVSYESPGGTTYYHTTIRATAADGKPIEIRISLSWAVDHWAVGRL</sequence>
<dbReference type="EMBL" id="JBBMFV010000004">
    <property type="protein sequence ID" value="MEO3940770.1"/>
    <property type="molecule type" value="Genomic_DNA"/>
</dbReference>
<evidence type="ECO:0000313" key="2">
    <source>
        <dbReference type="EMBL" id="MEO3940770.1"/>
    </source>
</evidence>
<keyword evidence="1" id="KW-0732">Signal</keyword>